<keyword evidence="1" id="KW-0812">Transmembrane</keyword>
<proteinExistence type="predicted"/>
<keyword evidence="1" id="KW-1133">Transmembrane helix</keyword>
<organism evidence="2 3">
    <name type="scientific">Ceratitis capitata</name>
    <name type="common">Mediterranean fruit fly</name>
    <name type="synonym">Tephritis capitata</name>
    <dbReference type="NCBI Taxonomy" id="7213"/>
    <lineage>
        <taxon>Eukaryota</taxon>
        <taxon>Metazoa</taxon>
        <taxon>Ecdysozoa</taxon>
        <taxon>Arthropoda</taxon>
        <taxon>Hexapoda</taxon>
        <taxon>Insecta</taxon>
        <taxon>Pterygota</taxon>
        <taxon>Neoptera</taxon>
        <taxon>Endopterygota</taxon>
        <taxon>Diptera</taxon>
        <taxon>Brachycera</taxon>
        <taxon>Muscomorpha</taxon>
        <taxon>Tephritoidea</taxon>
        <taxon>Tephritidae</taxon>
        <taxon>Ceratitis</taxon>
        <taxon>Ceratitis</taxon>
    </lineage>
</organism>
<name>A0A811U3F8_CERCA</name>
<feature type="transmembrane region" description="Helical" evidence="1">
    <location>
        <begin position="21"/>
        <end position="41"/>
    </location>
</feature>
<reference evidence="2" key="1">
    <citation type="submission" date="2020-11" db="EMBL/GenBank/DDBJ databases">
        <authorList>
            <person name="Whitehead M."/>
        </authorList>
    </citation>
    <scope>NUCLEOTIDE SEQUENCE</scope>
    <source>
        <strain evidence="2">EGII</strain>
    </source>
</reference>
<comment type="caution">
    <text evidence="2">The sequence shown here is derived from an EMBL/GenBank/DDBJ whole genome shotgun (WGS) entry which is preliminary data.</text>
</comment>
<accession>A0A811U3F8</accession>
<evidence type="ECO:0000256" key="1">
    <source>
        <dbReference type="SAM" id="Phobius"/>
    </source>
</evidence>
<sequence length="117" mass="13295">MQNKTKEQEKMKQTKKKNGSYKFGLNRCLNDFILIFCFFILTKNILSKTQKQRSALTLLATLSAAAKAKEKNSKKMAVNSSPLTLGHTTIATTQKLDFCQIFFLFDCLKLSDLYTAL</sequence>
<dbReference type="EMBL" id="CAJHJT010000001">
    <property type="protein sequence ID" value="CAD6993181.1"/>
    <property type="molecule type" value="Genomic_DNA"/>
</dbReference>
<dbReference type="AlphaFoldDB" id="A0A811U3F8"/>
<evidence type="ECO:0000313" key="2">
    <source>
        <dbReference type="EMBL" id="CAD6993181.1"/>
    </source>
</evidence>
<gene>
    <name evidence="2" type="ORF">CCAP1982_LOCUS2003</name>
</gene>
<evidence type="ECO:0000313" key="3">
    <source>
        <dbReference type="Proteomes" id="UP000606786"/>
    </source>
</evidence>
<dbReference type="Proteomes" id="UP000606786">
    <property type="component" value="Unassembled WGS sequence"/>
</dbReference>
<protein>
    <submittedName>
        <fullName evidence="2">(Mediterranean fruit fly) hypothetical protein</fullName>
    </submittedName>
</protein>
<keyword evidence="3" id="KW-1185">Reference proteome</keyword>
<keyword evidence="1" id="KW-0472">Membrane</keyword>